<feature type="region of interest" description="Disordered" evidence="1">
    <location>
        <begin position="39"/>
        <end position="58"/>
    </location>
</feature>
<protein>
    <submittedName>
        <fullName evidence="2">Uncharacterized protein</fullName>
    </submittedName>
</protein>
<reference evidence="2" key="1">
    <citation type="submission" date="2023-10" db="EMBL/GenBank/DDBJ databases">
        <authorList>
            <person name="Chen Y."/>
            <person name="Shah S."/>
            <person name="Dougan E. K."/>
            <person name="Thang M."/>
            <person name="Chan C."/>
        </authorList>
    </citation>
    <scope>NUCLEOTIDE SEQUENCE [LARGE SCALE GENOMIC DNA]</scope>
</reference>
<accession>A0ABN9V5J5</accession>
<dbReference type="EMBL" id="CAUYUJ010016698">
    <property type="protein sequence ID" value="CAK0867965.1"/>
    <property type="molecule type" value="Genomic_DNA"/>
</dbReference>
<evidence type="ECO:0000313" key="2">
    <source>
        <dbReference type="EMBL" id="CAK0867965.1"/>
    </source>
</evidence>
<evidence type="ECO:0000313" key="3">
    <source>
        <dbReference type="Proteomes" id="UP001189429"/>
    </source>
</evidence>
<name>A0ABN9V5J5_9DINO</name>
<comment type="caution">
    <text evidence="2">The sequence shown here is derived from an EMBL/GenBank/DDBJ whole genome shotgun (WGS) entry which is preliminary data.</text>
</comment>
<organism evidence="2 3">
    <name type="scientific">Prorocentrum cordatum</name>
    <dbReference type="NCBI Taxonomy" id="2364126"/>
    <lineage>
        <taxon>Eukaryota</taxon>
        <taxon>Sar</taxon>
        <taxon>Alveolata</taxon>
        <taxon>Dinophyceae</taxon>
        <taxon>Prorocentrales</taxon>
        <taxon>Prorocentraceae</taxon>
        <taxon>Prorocentrum</taxon>
    </lineage>
</organism>
<feature type="region of interest" description="Disordered" evidence="1">
    <location>
        <begin position="65"/>
        <end position="89"/>
    </location>
</feature>
<feature type="compositionally biased region" description="Basic and acidic residues" evidence="1">
    <location>
        <begin position="162"/>
        <end position="180"/>
    </location>
</feature>
<sequence>MPRRAFLGRPREPELPRLLPAPAALHQHHVFAQKLVNTHDVGPDAAPGSRPRELRPPRLLPAPARLHQHHACPNKNSRTHRNRKLRNRTHRGQRLFVHLFLRNCWRRRNDPRGHGAQAPQGPEAAQEASKTAEKEGAGSAAAVRRQHDEENAEAAHLSLGSAERRKPLQQEFESRRQSDS</sequence>
<dbReference type="Proteomes" id="UP001189429">
    <property type="component" value="Unassembled WGS sequence"/>
</dbReference>
<evidence type="ECO:0000256" key="1">
    <source>
        <dbReference type="SAM" id="MobiDB-lite"/>
    </source>
</evidence>
<feature type="region of interest" description="Disordered" evidence="1">
    <location>
        <begin position="110"/>
        <end position="180"/>
    </location>
</feature>
<feature type="compositionally biased region" description="Low complexity" evidence="1">
    <location>
        <begin position="115"/>
        <end position="128"/>
    </location>
</feature>
<feature type="compositionally biased region" description="Basic residues" evidence="1">
    <location>
        <begin position="66"/>
        <end position="89"/>
    </location>
</feature>
<keyword evidence="3" id="KW-1185">Reference proteome</keyword>
<gene>
    <name evidence="2" type="ORF">PCOR1329_LOCUS54774</name>
</gene>
<proteinExistence type="predicted"/>